<dbReference type="CDD" id="cd12912">
    <property type="entry name" value="PDC2_MCP_like"/>
    <property type="match status" value="1"/>
</dbReference>
<comment type="similarity">
    <text evidence="7">Belongs to the methyl-accepting chemotaxis (MCP) protein family.</text>
</comment>
<keyword evidence="6 9" id="KW-0472">Membrane</keyword>
<evidence type="ECO:0000256" key="5">
    <source>
        <dbReference type="ARBA" id="ARBA00022989"/>
    </source>
</evidence>
<dbReference type="InterPro" id="IPR029151">
    <property type="entry name" value="Sensor-like_sf"/>
</dbReference>
<evidence type="ECO:0000256" key="4">
    <source>
        <dbReference type="ARBA" id="ARBA00022692"/>
    </source>
</evidence>
<proteinExistence type="inferred from homology"/>
<dbReference type="InterPro" id="IPR003660">
    <property type="entry name" value="HAMP_dom"/>
</dbReference>
<dbReference type="SMART" id="SM00283">
    <property type="entry name" value="MA"/>
    <property type="match status" value="1"/>
</dbReference>
<dbReference type="Pfam" id="PF18947">
    <property type="entry name" value="HAMP_2"/>
    <property type="match status" value="1"/>
</dbReference>
<evidence type="ECO:0000256" key="6">
    <source>
        <dbReference type="ARBA" id="ARBA00023136"/>
    </source>
</evidence>
<dbReference type="FunFam" id="1.10.287.950:FF:000001">
    <property type="entry name" value="Methyl-accepting chemotaxis sensory transducer"/>
    <property type="match status" value="1"/>
</dbReference>
<reference evidence="12 13" key="1">
    <citation type="submission" date="2016-10" db="EMBL/GenBank/DDBJ databases">
        <authorList>
            <person name="de Groot N.N."/>
        </authorList>
    </citation>
    <scope>NUCLEOTIDE SEQUENCE [LARGE SCALE GENOMIC DNA]</scope>
    <source>
        <strain evidence="12 13">CGMCC 1.5012</strain>
    </source>
</reference>
<gene>
    <name evidence="12" type="ORF">SAMN05192585_1102</name>
</gene>
<dbReference type="Gene3D" id="1.10.287.950">
    <property type="entry name" value="Methyl-accepting chemotaxis protein"/>
    <property type="match status" value="1"/>
</dbReference>
<dbReference type="Gene3D" id="1.10.8.500">
    <property type="entry name" value="HAMP domain in histidine kinase"/>
    <property type="match status" value="1"/>
</dbReference>
<dbReference type="PROSITE" id="PS50885">
    <property type="entry name" value="HAMP"/>
    <property type="match status" value="2"/>
</dbReference>
<evidence type="ECO:0000256" key="2">
    <source>
        <dbReference type="ARBA" id="ARBA00022475"/>
    </source>
</evidence>
<dbReference type="SUPFAM" id="SSF58104">
    <property type="entry name" value="Methyl-accepting chemotaxis protein (MCP) signaling domain"/>
    <property type="match status" value="1"/>
</dbReference>
<evidence type="ECO:0000259" key="11">
    <source>
        <dbReference type="PROSITE" id="PS50885"/>
    </source>
</evidence>
<dbReference type="Pfam" id="PF00672">
    <property type="entry name" value="HAMP"/>
    <property type="match status" value="1"/>
</dbReference>
<dbReference type="AlphaFoldDB" id="A0A1G9Y502"/>
<evidence type="ECO:0000256" key="9">
    <source>
        <dbReference type="SAM" id="Phobius"/>
    </source>
</evidence>
<dbReference type="InterPro" id="IPR051310">
    <property type="entry name" value="MCP_chemotaxis"/>
</dbReference>
<feature type="transmembrane region" description="Helical" evidence="9">
    <location>
        <begin position="293"/>
        <end position="317"/>
    </location>
</feature>
<evidence type="ECO:0000259" key="10">
    <source>
        <dbReference type="PROSITE" id="PS50111"/>
    </source>
</evidence>
<keyword evidence="4 9" id="KW-0812">Transmembrane</keyword>
<evidence type="ECO:0000313" key="13">
    <source>
        <dbReference type="Proteomes" id="UP000199182"/>
    </source>
</evidence>
<dbReference type="RefSeq" id="WP_162840322.1">
    <property type="nucleotide sequence ID" value="NZ_FNID01000010.1"/>
</dbReference>
<organism evidence="12 13">
    <name type="scientific">Acetanaerobacterium elongatum</name>
    <dbReference type="NCBI Taxonomy" id="258515"/>
    <lineage>
        <taxon>Bacteria</taxon>
        <taxon>Bacillati</taxon>
        <taxon>Bacillota</taxon>
        <taxon>Clostridia</taxon>
        <taxon>Eubacteriales</taxon>
        <taxon>Oscillospiraceae</taxon>
        <taxon>Acetanaerobacterium</taxon>
    </lineage>
</organism>
<dbReference type="GO" id="GO:0005886">
    <property type="term" value="C:plasma membrane"/>
    <property type="evidence" value="ECO:0007669"/>
    <property type="project" value="UniProtKB-SubCell"/>
</dbReference>
<keyword evidence="2" id="KW-1003">Cell membrane</keyword>
<comment type="subcellular location">
    <subcellularLocation>
        <location evidence="1">Cell membrane</location>
        <topology evidence="1">Multi-pass membrane protein</topology>
    </subcellularLocation>
</comment>
<feature type="domain" description="HAMP" evidence="11">
    <location>
        <begin position="318"/>
        <end position="370"/>
    </location>
</feature>
<evidence type="ECO:0000313" key="12">
    <source>
        <dbReference type="EMBL" id="SDN03545.1"/>
    </source>
</evidence>
<dbReference type="PANTHER" id="PTHR43531">
    <property type="entry name" value="PROTEIN ICFG"/>
    <property type="match status" value="1"/>
</dbReference>
<dbReference type="GO" id="GO:0006935">
    <property type="term" value="P:chemotaxis"/>
    <property type="evidence" value="ECO:0007669"/>
    <property type="project" value="UniProtKB-KW"/>
</dbReference>
<dbReference type="Pfam" id="PF00015">
    <property type="entry name" value="MCPsignal"/>
    <property type="match status" value="1"/>
</dbReference>
<dbReference type="GO" id="GO:0004888">
    <property type="term" value="F:transmembrane signaling receptor activity"/>
    <property type="evidence" value="ECO:0007669"/>
    <property type="project" value="TreeGrafter"/>
</dbReference>
<dbReference type="InterPro" id="IPR033479">
    <property type="entry name" value="dCache_1"/>
</dbReference>
<dbReference type="CDD" id="cd12913">
    <property type="entry name" value="PDC1_MCP_like"/>
    <property type="match status" value="1"/>
</dbReference>
<name>A0A1G9Y502_9FIRM</name>
<dbReference type="Pfam" id="PF02743">
    <property type="entry name" value="dCache_1"/>
    <property type="match status" value="1"/>
</dbReference>
<keyword evidence="5 9" id="KW-1133">Transmembrane helix</keyword>
<dbReference type="CDD" id="cd06225">
    <property type="entry name" value="HAMP"/>
    <property type="match status" value="1"/>
</dbReference>
<dbReference type="Proteomes" id="UP000199182">
    <property type="component" value="Unassembled WGS sequence"/>
</dbReference>
<accession>A0A1G9Y502</accession>
<keyword evidence="8" id="KW-0807">Transducer</keyword>
<dbReference type="PANTHER" id="PTHR43531:SF11">
    <property type="entry name" value="METHYL-ACCEPTING CHEMOTAXIS PROTEIN 3"/>
    <property type="match status" value="1"/>
</dbReference>
<sequence>MKNLRILPKMLLGIILPVVLLLSLASAVIIYTVDQSVANVALRSLSSESKAVANQTREFFNTYVEIAKQAATNYEVENLLKNTQKGTRISNTLEWQNIRRTLQNVVKTDEQNILSSWVCDFDSSQYAQHDGASSNADWDVTTRPLYEVTKTKAPLLTEPYVDSASSNMIVSMVAPVFDSSSNEIIGATAVDIKLNQLNAILSKYKIGESGFIVLCTDSGQVVYSPNKDDIQKAVADTALSKNAVEAIQNKKLGTLEYTLNGKKVTGELASVGNTGWMILTGLPQEELEAASKAVAGTIFAIMGILLPLLALITIFIARGIVKPLKKLSVASNRIADGDLDVTVETKSSDEVGQVSAAIGKTVLRLKEYINYIDEVSQVLNKIAQGNLRYELSYDYQGEFAKIKDSLLNIQTTLSTTFSDILQSADQVAGGSEQVSGGAQGLSQSTTEQAATIQELSATISEISQNVNKNAKDSDTANKLTSEASRKLIAGNEEMKKMLSAMEDISAASKKIEKIIKAIDDIAFQTNILALNAAVEAARAGAAGKGFAVVADEVRNLASKSAQAAKDTTQLIQDAITAVENGTKIANKTAETLVEVIEGSEQAAKIVSEISQSTADQAKSIDQMTQGIDQISSVIQNNAATAEESAATSEELSAQAETLQRTVRQFQI</sequence>
<dbReference type="STRING" id="258515.SAMN05192585_1102"/>
<feature type="domain" description="HAMP" evidence="11">
    <location>
        <begin position="372"/>
        <end position="418"/>
    </location>
</feature>
<keyword evidence="3" id="KW-0145">Chemotaxis</keyword>
<dbReference type="SMART" id="SM00304">
    <property type="entry name" value="HAMP"/>
    <property type="match status" value="2"/>
</dbReference>
<evidence type="ECO:0000256" key="7">
    <source>
        <dbReference type="ARBA" id="ARBA00029447"/>
    </source>
</evidence>
<evidence type="ECO:0000256" key="1">
    <source>
        <dbReference type="ARBA" id="ARBA00004651"/>
    </source>
</evidence>
<dbReference type="SUPFAM" id="SSF103190">
    <property type="entry name" value="Sensory domain-like"/>
    <property type="match status" value="1"/>
</dbReference>
<dbReference type="GO" id="GO:0007165">
    <property type="term" value="P:signal transduction"/>
    <property type="evidence" value="ECO:0007669"/>
    <property type="project" value="UniProtKB-KW"/>
</dbReference>
<keyword evidence="13" id="KW-1185">Reference proteome</keyword>
<evidence type="ECO:0000256" key="3">
    <source>
        <dbReference type="ARBA" id="ARBA00022500"/>
    </source>
</evidence>
<dbReference type="EMBL" id="FNID01000010">
    <property type="protein sequence ID" value="SDN03545.1"/>
    <property type="molecule type" value="Genomic_DNA"/>
</dbReference>
<protein>
    <submittedName>
        <fullName evidence="12">Methyl-accepting chemotaxis sensory transducer with Cache sensor</fullName>
    </submittedName>
</protein>
<evidence type="ECO:0000256" key="8">
    <source>
        <dbReference type="PROSITE-ProRule" id="PRU00284"/>
    </source>
</evidence>
<dbReference type="InterPro" id="IPR004089">
    <property type="entry name" value="MCPsignal_dom"/>
</dbReference>
<feature type="domain" description="Methyl-accepting transducer" evidence="10">
    <location>
        <begin position="423"/>
        <end position="652"/>
    </location>
</feature>
<dbReference type="PROSITE" id="PS50111">
    <property type="entry name" value="CHEMOTAXIS_TRANSDUC_2"/>
    <property type="match status" value="1"/>
</dbReference>
<dbReference type="Gene3D" id="3.30.450.20">
    <property type="entry name" value="PAS domain"/>
    <property type="match status" value="2"/>
</dbReference>